<evidence type="ECO:0000259" key="6">
    <source>
        <dbReference type="PROSITE" id="PS51755"/>
    </source>
</evidence>
<evidence type="ECO:0000256" key="5">
    <source>
        <dbReference type="PROSITE-ProRule" id="PRU01091"/>
    </source>
</evidence>
<comment type="similarity">
    <text evidence="1">Belongs to the AfsR/DnrI/RedD regulatory family.</text>
</comment>
<dbReference type="CDD" id="cd15831">
    <property type="entry name" value="BTAD"/>
    <property type="match status" value="1"/>
</dbReference>
<protein>
    <submittedName>
        <fullName evidence="7">BTAD domain-containing putative transcriptional regulator</fullName>
    </submittedName>
</protein>
<dbReference type="Gene3D" id="3.40.50.300">
    <property type="entry name" value="P-loop containing nucleotide triphosphate hydrolases"/>
    <property type="match status" value="1"/>
</dbReference>
<keyword evidence="4" id="KW-0804">Transcription</keyword>
<dbReference type="Proteomes" id="UP001597063">
    <property type="component" value="Unassembled WGS sequence"/>
</dbReference>
<dbReference type="PROSITE" id="PS51755">
    <property type="entry name" value="OMPR_PHOB"/>
    <property type="match status" value="1"/>
</dbReference>
<accession>A0ABW2X9X5</accession>
<keyword evidence="3 5" id="KW-0238">DNA-binding</keyword>
<organism evidence="7 8">
    <name type="scientific">Actinomadura fibrosa</name>
    <dbReference type="NCBI Taxonomy" id="111802"/>
    <lineage>
        <taxon>Bacteria</taxon>
        <taxon>Bacillati</taxon>
        <taxon>Actinomycetota</taxon>
        <taxon>Actinomycetes</taxon>
        <taxon>Streptosporangiales</taxon>
        <taxon>Thermomonosporaceae</taxon>
        <taxon>Actinomadura</taxon>
    </lineage>
</organism>
<dbReference type="SUPFAM" id="SSF52540">
    <property type="entry name" value="P-loop containing nucleoside triphosphate hydrolases"/>
    <property type="match status" value="1"/>
</dbReference>
<evidence type="ECO:0000313" key="8">
    <source>
        <dbReference type="Proteomes" id="UP001597063"/>
    </source>
</evidence>
<dbReference type="SMART" id="SM01043">
    <property type="entry name" value="BTAD"/>
    <property type="match status" value="1"/>
</dbReference>
<dbReference type="SUPFAM" id="SSF48452">
    <property type="entry name" value="TPR-like"/>
    <property type="match status" value="1"/>
</dbReference>
<comment type="caution">
    <text evidence="7">The sequence shown here is derived from an EMBL/GenBank/DDBJ whole genome shotgun (WGS) entry which is preliminary data.</text>
</comment>
<dbReference type="PANTHER" id="PTHR35807">
    <property type="entry name" value="TRANSCRIPTIONAL REGULATOR REDD-RELATED"/>
    <property type="match status" value="1"/>
</dbReference>
<name>A0ABW2X9X5_9ACTN</name>
<dbReference type="SUPFAM" id="SSF46894">
    <property type="entry name" value="C-terminal effector domain of the bipartite response regulators"/>
    <property type="match status" value="1"/>
</dbReference>
<dbReference type="InterPro" id="IPR036390">
    <property type="entry name" value="WH_DNA-bd_sf"/>
</dbReference>
<feature type="DNA-binding region" description="OmpR/PhoB-type" evidence="5">
    <location>
        <begin position="1"/>
        <end position="93"/>
    </location>
</feature>
<dbReference type="InterPro" id="IPR036388">
    <property type="entry name" value="WH-like_DNA-bd_sf"/>
</dbReference>
<dbReference type="Pfam" id="PF00486">
    <property type="entry name" value="Trans_reg_C"/>
    <property type="match status" value="1"/>
</dbReference>
<evidence type="ECO:0000256" key="4">
    <source>
        <dbReference type="ARBA" id="ARBA00023163"/>
    </source>
</evidence>
<gene>
    <name evidence="7" type="ORF">ACFQZM_01940</name>
</gene>
<dbReference type="InterPro" id="IPR041664">
    <property type="entry name" value="AAA_16"/>
</dbReference>
<dbReference type="InterPro" id="IPR058852">
    <property type="entry name" value="HTH_77"/>
</dbReference>
<dbReference type="Gene3D" id="1.25.40.10">
    <property type="entry name" value="Tetratricopeptide repeat domain"/>
    <property type="match status" value="1"/>
</dbReference>
<dbReference type="PANTHER" id="PTHR35807:SF1">
    <property type="entry name" value="TRANSCRIPTIONAL REGULATOR REDD"/>
    <property type="match status" value="1"/>
</dbReference>
<dbReference type="SUPFAM" id="SSF46785">
    <property type="entry name" value="Winged helix' DNA-binding domain"/>
    <property type="match status" value="1"/>
</dbReference>
<proteinExistence type="inferred from homology"/>
<evidence type="ECO:0000256" key="2">
    <source>
        <dbReference type="ARBA" id="ARBA00023015"/>
    </source>
</evidence>
<evidence type="ECO:0000256" key="3">
    <source>
        <dbReference type="ARBA" id="ARBA00023125"/>
    </source>
</evidence>
<dbReference type="InterPro" id="IPR016032">
    <property type="entry name" value="Sig_transdc_resp-reg_C-effctor"/>
</dbReference>
<dbReference type="Gene3D" id="1.10.10.10">
    <property type="entry name" value="Winged helix-like DNA-binding domain superfamily/Winged helix DNA-binding domain"/>
    <property type="match status" value="1"/>
</dbReference>
<dbReference type="Pfam" id="PF13191">
    <property type="entry name" value="AAA_16"/>
    <property type="match status" value="1"/>
</dbReference>
<keyword evidence="8" id="KW-1185">Reference proteome</keyword>
<dbReference type="InterPro" id="IPR011990">
    <property type="entry name" value="TPR-like_helical_dom_sf"/>
</dbReference>
<dbReference type="InterPro" id="IPR051677">
    <property type="entry name" value="AfsR-DnrI-RedD_regulator"/>
</dbReference>
<evidence type="ECO:0000313" key="7">
    <source>
        <dbReference type="EMBL" id="MFD0683244.1"/>
    </source>
</evidence>
<dbReference type="InterPro" id="IPR027417">
    <property type="entry name" value="P-loop_NTPase"/>
</dbReference>
<sequence>MQFRVLGSFEVIESAVDIAPTAPKPRQVIALLALRRNSVVQTSELIDELWEDDPPVSAMTTLQTYIYKLRKIFQKCGAGEILQTRPAGYMLTVPDEDVDLYWFEQAIKEGRAILDRGDPVRAAEILADALAMWRGPALVDVTAGTLLSAYVARLEEVRFRALELRIETDLRVGRHLELIGELKSLVVRYPLHEGFHSSLMTALHHSGRRYEALDVYRTLRANLVEQLGLEPGRDVQRLHQALLSADLPAASGNGSAPIPEPGLTRSAAEGGEDIVAPARLPAVTGFAGRESEVERLCRRVTAPPRGPRGTGRIAVISGMPGVGKTALAAHAAHRVRSAFGDGHLYADLRGSAESARDSAEVAHAFLRALGVPGHRIPEGIEERGTLLRSATAGRDLLMVLDDAASVAQVRPLLPDGPGCAVIITSRRRLEGLAGAWNLPIDVLDRADGLELLAGVIGRPRVRREREGAESLVDACDCLPLALRCVGDRLAAMPGYPLARMAEELTRSRQRLPELRFGDLDVRSRFDSSYERLGDEEQGVFALLSMLPSDFTADAAADLLGWDVPAARRALDHLLDHHLVRSVQHNGSVRYGFPKLARMYARERLTTLIQARGGGRRAARTPAPAAR</sequence>
<dbReference type="InterPro" id="IPR001867">
    <property type="entry name" value="OmpR/PhoB-type_DNA-bd"/>
</dbReference>
<keyword evidence="2" id="KW-0805">Transcription regulation</keyword>
<dbReference type="RefSeq" id="WP_131757125.1">
    <property type="nucleotide sequence ID" value="NZ_CAACUY010000025.1"/>
</dbReference>
<dbReference type="SMART" id="SM00862">
    <property type="entry name" value="Trans_reg_C"/>
    <property type="match status" value="1"/>
</dbReference>
<reference evidence="8" key="1">
    <citation type="journal article" date="2019" name="Int. J. Syst. Evol. Microbiol.">
        <title>The Global Catalogue of Microorganisms (GCM) 10K type strain sequencing project: providing services to taxonomists for standard genome sequencing and annotation.</title>
        <authorList>
            <consortium name="The Broad Institute Genomics Platform"/>
            <consortium name="The Broad Institute Genome Sequencing Center for Infectious Disease"/>
            <person name="Wu L."/>
            <person name="Ma J."/>
        </authorList>
    </citation>
    <scope>NUCLEOTIDE SEQUENCE [LARGE SCALE GENOMIC DNA]</scope>
    <source>
        <strain evidence="8">JCM 9371</strain>
    </source>
</reference>
<feature type="domain" description="OmpR/PhoB-type" evidence="6">
    <location>
        <begin position="1"/>
        <end position="93"/>
    </location>
</feature>
<evidence type="ECO:0000256" key="1">
    <source>
        <dbReference type="ARBA" id="ARBA00005820"/>
    </source>
</evidence>
<dbReference type="InterPro" id="IPR005158">
    <property type="entry name" value="BTAD"/>
</dbReference>
<dbReference type="EMBL" id="JBHTGP010000001">
    <property type="protein sequence ID" value="MFD0683244.1"/>
    <property type="molecule type" value="Genomic_DNA"/>
</dbReference>
<dbReference type="PRINTS" id="PR00364">
    <property type="entry name" value="DISEASERSIST"/>
</dbReference>
<dbReference type="Pfam" id="PF25872">
    <property type="entry name" value="HTH_77"/>
    <property type="match status" value="1"/>
</dbReference>
<dbReference type="Pfam" id="PF03704">
    <property type="entry name" value="BTAD"/>
    <property type="match status" value="1"/>
</dbReference>